<dbReference type="InterPro" id="IPR057527">
    <property type="entry name" value="HVO_A0261-like_N"/>
</dbReference>
<dbReference type="OrthoDB" id="230385at2157"/>
<name>A0A498KY84_9EURY</name>
<reference evidence="3 4" key="1">
    <citation type="submission" date="2019-01" db="EMBL/GenBank/DDBJ databases">
        <title>Halorientalis sp. F13-25 a new haloarchaeum isolated from hypersaline water.</title>
        <authorList>
            <person name="Ana D.-V."/>
            <person name="Cristina S.-P."/>
            <person name="Antonio V."/>
        </authorList>
    </citation>
    <scope>NUCLEOTIDE SEQUENCE [LARGE SCALE GENOMIC DNA]</scope>
    <source>
        <strain evidence="3 4">F13-25</strain>
    </source>
</reference>
<organism evidence="3 4">
    <name type="scientific">Halorientalis pallida</name>
    <dbReference type="NCBI Taxonomy" id="2479928"/>
    <lineage>
        <taxon>Archaea</taxon>
        <taxon>Methanobacteriati</taxon>
        <taxon>Methanobacteriota</taxon>
        <taxon>Stenosarchaea group</taxon>
        <taxon>Halobacteria</taxon>
        <taxon>Halobacteriales</taxon>
        <taxon>Haloarculaceae</taxon>
        <taxon>Halorientalis</taxon>
    </lineage>
</organism>
<dbReference type="InterPro" id="IPR036388">
    <property type="entry name" value="WH-like_DNA-bd_sf"/>
</dbReference>
<evidence type="ECO:0000259" key="1">
    <source>
        <dbReference type="Pfam" id="PF08350"/>
    </source>
</evidence>
<dbReference type="Gene3D" id="1.10.10.10">
    <property type="entry name" value="Winged helix-like DNA-binding domain superfamily/Winged helix DNA-binding domain"/>
    <property type="match status" value="1"/>
</dbReference>
<dbReference type="Proteomes" id="UP000289691">
    <property type="component" value="Unassembled WGS sequence"/>
</dbReference>
<evidence type="ECO:0000313" key="4">
    <source>
        <dbReference type="Proteomes" id="UP000289691"/>
    </source>
</evidence>
<keyword evidence="4" id="KW-1185">Reference proteome</keyword>
<proteinExistence type="predicted"/>
<dbReference type="Pfam" id="PF08350">
    <property type="entry name" value="FilR1_middle"/>
    <property type="match status" value="1"/>
</dbReference>
<dbReference type="RefSeq" id="WP_129070520.1">
    <property type="nucleotide sequence ID" value="NZ_RDFA01000008.1"/>
</dbReference>
<sequence>MSRPSPTEVASVLSKRADVLDTLREQPRSKSEICDAVGVSRSTVDRAIDELGDFDIVERSPPDGYRQTELGCLLCTARNSFWESIEGAYEASAVESRFPGGDRGEAVVFDGAEVVRPRPHEPDRPLQHLLDLVETADRFRGFSPVVLGHLVDACHERVADHRLDLELVVTQAVLTCLRSRYREKLPLLLAESDVRRYTAGAPFPFGLGIFDHGGQQTAILILCSRNGISGVVENDSRAAVGWAGQLFEETADAATRVLPD</sequence>
<protein>
    <submittedName>
        <fullName evidence="3">ArsR family transcriptional regulator</fullName>
    </submittedName>
</protein>
<feature type="domain" description="HVO-A0261-like N-terminal" evidence="2">
    <location>
        <begin position="14"/>
        <end position="87"/>
    </location>
</feature>
<evidence type="ECO:0000259" key="2">
    <source>
        <dbReference type="Pfam" id="PF25213"/>
    </source>
</evidence>
<evidence type="ECO:0000313" key="3">
    <source>
        <dbReference type="EMBL" id="RXK46724.1"/>
    </source>
</evidence>
<gene>
    <name evidence="3" type="ORF">EAF64_18805</name>
</gene>
<dbReference type="InterPro" id="IPR011991">
    <property type="entry name" value="ArsR-like_HTH"/>
</dbReference>
<dbReference type="Pfam" id="PF25213">
    <property type="entry name" value="HVO_A0261_N"/>
    <property type="match status" value="1"/>
</dbReference>
<accession>A0A498KY84</accession>
<feature type="domain" description="Methanogenesis regulatory protein FilR1 middle" evidence="1">
    <location>
        <begin position="122"/>
        <end position="250"/>
    </location>
</feature>
<dbReference type="InterPro" id="IPR013561">
    <property type="entry name" value="FilR1_middle_dom"/>
</dbReference>
<dbReference type="CDD" id="cd00090">
    <property type="entry name" value="HTH_ARSR"/>
    <property type="match status" value="1"/>
</dbReference>
<comment type="caution">
    <text evidence="3">The sequence shown here is derived from an EMBL/GenBank/DDBJ whole genome shotgun (WGS) entry which is preliminary data.</text>
</comment>
<dbReference type="InterPro" id="IPR036390">
    <property type="entry name" value="WH_DNA-bd_sf"/>
</dbReference>
<dbReference type="SUPFAM" id="SSF46785">
    <property type="entry name" value="Winged helix' DNA-binding domain"/>
    <property type="match status" value="1"/>
</dbReference>
<dbReference type="AlphaFoldDB" id="A0A498KY84"/>
<dbReference type="EMBL" id="RDFA01000008">
    <property type="protein sequence ID" value="RXK46724.1"/>
    <property type="molecule type" value="Genomic_DNA"/>
</dbReference>